<organism evidence="2">
    <name type="scientific">Candidatus Heimdallarchaeum aukensis</name>
    <dbReference type="NCBI Taxonomy" id="2876573"/>
    <lineage>
        <taxon>Archaea</taxon>
        <taxon>Promethearchaeati</taxon>
        <taxon>Candidatus Heimdallarchaeota</taxon>
        <taxon>Candidatus Heimdallarchaeia (ex Rinke et al. 2021) (nom. nud.)</taxon>
        <taxon>Candidatus Heimdallarchaeales</taxon>
        <taxon>Candidatus Heimdallarchaeaceae</taxon>
        <taxon>Candidatus Heimdallarchaeum</taxon>
    </lineage>
</organism>
<dbReference type="Proteomes" id="UP001201020">
    <property type="component" value="Chromosome"/>
</dbReference>
<evidence type="ECO:0000256" key="1">
    <source>
        <dbReference type="SAM" id="Phobius"/>
    </source>
</evidence>
<keyword evidence="1" id="KW-1133">Transmembrane helix</keyword>
<feature type="transmembrane region" description="Helical" evidence="1">
    <location>
        <begin position="66"/>
        <end position="85"/>
    </location>
</feature>
<accession>A0A9Y1BMX3</accession>
<name>A0A9Y1BMX3_9ARCH</name>
<gene>
    <name evidence="2" type="ORF">K9W45_04600</name>
</gene>
<protein>
    <submittedName>
        <fullName evidence="2">Uncharacterized protein</fullName>
    </submittedName>
</protein>
<feature type="transmembrane region" description="Helical" evidence="1">
    <location>
        <begin position="92"/>
        <end position="117"/>
    </location>
</feature>
<feature type="transmembrane region" description="Helical" evidence="1">
    <location>
        <begin position="12"/>
        <end position="31"/>
    </location>
</feature>
<evidence type="ECO:0000313" key="2">
    <source>
        <dbReference type="EMBL" id="UJG41747.1"/>
    </source>
</evidence>
<keyword evidence="1" id="KW-0472">Membrane</keyword>
<proteinExistence type="predicted"/>
<keyword evidence="1" id="KW-0812">Transmembrane</keyword>
<dbReference type="EMBL" id="CP084166">
    <property type="protein sequence ID" value="UJG41747.1"/>
    <property type="molecule type" value="Genomic_DNA"/>
</dbReference>
<feature type="transmembrane region" description="Helical" evidence="1">
    <location>
        <begin position="38"/>
        <end position="60"/>
    </location>
</feature>
<sequence>MASAVVEQLLNLAVEIVLFYAAAAIISASMFSKKAKKWSWVNLIMAIIVSLAWTFSINLFNGRAAAATFGIILFIICFFLWTIAADVSDRRAAYAALLSLLLWFLFCWVLIIILHLFEVHLFDSIPYLFSYFT</sequence>
<reference evidence="2" key="1">
    <citation type="journal article" date="2022" name="Nat. Microbiol.">
        <title>Unique mobile elements and scalable gene flow at the prokaryote-eukaryote boundary revealed by circularized Asgard archaea genomes.</title>
        <authorList>
            <person name="Wu F."/>
            <person name="Speth D.R."/>
            <person name="Philosof A."/>
            <person name="Cremiere A."/>
            <person name="Narayanan A."/>
            <person name="Barco R.A."/>
            <person name="Connon S.A."/>
            <person name="Amend J.P."/>
            <person name="Antoshechkin I.A."/>
            <person name="Orphan V.J."/>
        </authorList>
    </citation>
    <scope>NUCLEOTIDE SEQUENCE</scope>
    <source>
        <strain evidence="2">PM71</strain>
    </source>
</reference>
<dbReference type="AlphaFoldDB" id="A0A9Y1BMX3"/>